<evidence type="ECO:0008006" key="4">
    <source>
        <dbReference type="Google" id="ProtNLM"/>
    </source>
</evidence>
<feature type="chain" id="PRO_5046366112" description="Lipoprotein" evidence="1">
    <location>
        <begin position="24"/>
        <end position="265"/>
    </location>
</feature>
<feature type="signal peptide" evidence="1">
    <location>
        <begin position="1"/>
        <end position="23"/>
    </location>
</feature>
<accession>A0ABX7PD46</accession>
<sequence length="265" mass="27954">MSALVGAFTAILAIVSVPSTAHAAGGATCEGGNFRVILPGGQTFSARGGYKVKASNLANGSVIQVRGKYIDYDVNVSTFAVYNYTLTGAAGADDMTGGVRTPLFTSKEPAIANNALDSGDLDIRLDTQSIELRRDGRNIKMKIQAKDCSQGGIFQMEPEIDAGGTIVFTHVLAPGIYYYVNPYTLKVNFGNSAMVVGKDSPQVATKTYQDDFKTVWSVTAGGRMGGVLGEDAVESSPSATSCPQDCQAQNQIHGSVDVLDPRYDD</sequence>
<protein>
    <recommendedName>
        <fullName evidence="4">Lipoprotein</fullName>
    </recommendedName>
</protein>
<keyword evidence="3" id="KW-1185">Reference proteome</keyword>
<evidence type="ECO:0000313" key="3">
    <source>
        <dbReference type="Proteomes" id="UP000662747"/>
    </source>
</evidence>
<organism evidence="2 3">
    <name type="scientific">Pyxidicoccus parkwayensis</name>
    <dbReference type="NCBI Taxonomy" id="2813578"/>
    <lineage>
        <taxon>Bacteria</taxon>
        <taxon>Pseudomonadati</taxon>
        <taxon>Myxococcota</taxon>
        <taxon>Myxococcia</taxon>
        <taxon>Myxococcales</taxon>
        <taxon>Cystobacterineae</taxon>
        <taxon>Myxococcaceae</taxon>
        <taxon>Pyxidicoccus</taxon>
    </lineage>
</organism>
<evidence type="ECO:0000313" key="2">
    <source>
        <dbReference type="EMBL" id="QSQ28341.1"/>
    </source>
</evidence>
<reference evidence="2 3" key="1">
    <citation type="submission" date="2021-02" db="EMBL/GenBank/DDBJ databases">
        <title>De Novo genome assembly of isolated myxobacteria.</title>
        <authorList>
            <person name="Stevens D.C."/>
        </authorList>
    </citation>
    <scope>NUCLEOTIDE SEQUENCE [LARGE SCALE GENOMIC DNA]</scope>
    <source>
        <strain evidence="3">SCPEA02</strain>
    </source>
</reference>
<evidence type="ECO:0000256" key="1">
    <source>
        <dbReference type="SAM" id="SignalP"/>
    </source>
</evidence>
<proteinExistence type="predicted"/>
<keyword evidence="1" id="KW-0732">Signal</keyword>
<dbReference type="Proteomes" id="UP000662747">
    <property type="component" value="Chromosome"/>
</dbReference>
<gene>
    <name evidence="2" type="ORF">JY651_32485</name>
</gene>
<dbReference type="EMBL" id="CP071090">
    <property type="protein sequence ID" value="QSQ28341.1"/>
    <property type="molecule type" value="Genomic_DNA"/>
</dbReference>
<name>A0ABX7PD46_9BACT</name>